<reference evidence="2" key="1">
    <citation type="journal article" date="2015" name="Nature">
        <title>Complex archaea that bridge the gap between prokaryotes and eukaryotes.</title>
        <authorList>
            <person name="Spang A."/>
            <person name="Saw J.H."/>
            <person name="Jorgensen S.L."/>
            <person name="Zaremba-Niedzwiedzka K."/>
            <person name="Martijn J."/>
            <person name="Lind A.E."/>
            <person name="van Eijk R."/>
            <person name="Schleper C."/>
            <person name="Guy L."/>
            <person name="Ettema T.J."/>
        </authorList>
    </citation>
    <scope>NUCLEOTIDE SEQUENCE</scope>
</reference>
<gene>
    <name evidence="2" type="ORF">LCGC14_0387550</name>
</gene>
<keyword evidence="1" id="KW-0812">Transmembrane</keyword>
<dbReference type="EMBL" id="LAZR01000321">
    <property type="protein sequence ID" value="KKN74713.1"/>
    <property type="molecule type" value="Genomic_DNA"/>
</dbReference>
<dbReference type="AlphaFoldDB" id="A0A0F9W9E1"/>
<protein>
    <submittedName>
        <fullName evidence="2">Uncharacterized protein</fullName>
    </submittedName>
</protein>
<accession>A0A0F9W9E1</accession>
<feature type="transmembrane region" description="Helical" evidence="1">
    <location>
        <begin position="23"/>
        <end position="43"/>
    </location>
</feature>
<evidence type="ECO:0000313" key="2">
    <source>
        <dbReference type="EMBL" id="KKN74713.1"/>
    </source>
</evidence>
<keyword evidence="1" id="KW-0472">Membrane</keyword>
<proteinExistence type="predicted"/>
<sequence>MKQFLTHERDTVGDYQRRLLQHIPIGIIMGIPLLGLPVLWLFVRYEENEDKHVLDEAWKDYAGAITGAIMTAIVAVILAILWLAGVI</sequence>
<feature type="transmembrane region" description="Helical" evidence="1">
    <location>
        <begin position="63"/>
        <end position="84"/>
    </location>
</feature>
<comment type="caution">
    <text evidence="2">The sequence shown here is derived from an EMBL/GenBank/DDBJ whole genome shotgun (WGS) entry which is preliminary data.</text>
</comment>
<name>A0A0F9W9E1_9ZZZZ</name>
<keyword evidence="1" id="KW-1133">Transmembrane helix</keyword>
<evidence type="ECO:0000256" key="1">
    <source>
        <dbReference type="SAM" id="Phobius"/>
    </source>
</evidence>
<organism evidence="2">
    <name type="scientific">marine sediment metagenome</name>
    <dbReference type="NCBI Taxonomy" id="412755"/>
    <lineage>
        <taxon>unclassified sequences</taxon>
        <taxon>metagenomes</taxon>
        <taxon>ecological metagenomes</taxon>
    </lineage>
</organism>